<proteinExistence type="predicted"/>
<keyword evidence="2" id="KW-1185">Reference proteome</keyword>
<organism evidence="1 2">
    <name type="scientific">Prunus yedoensis var. nudiflora</name>
    <dbReference type="NCBI Taxonomy" id="2094558"/>
    <lineage>
        <taxon>Eukaryota</taxon>
        <taxon>Viridiplantae</taxon>
        <taxon>Streptophyta</taxon>
        <taxon>Embryophyta</taxon>
        <taxon>Tracheophyta</taxon>
        <taxon>Spermatophyta</taxon>
        <taxon>Magnoliopsida</taxon>
        <taxon>eudicotyledons</taxon>
        <taxon>Gunneridae</taxon>
        <taxon>Pentapetalae</taxon>
        <taxon>rosids</taxon>
        <taxon>fabids</taxon>
        <taxon>Rosales</taxon>
        <taxon>Rosaceae</taxon>
        <taxon>Amygdaloideae</taxon>
        <taxon>Amygdaleae</taxon>
        <taxon>Prunus</taxon>
    </lineage>
</organism>
<sequence length="73" mass="8096">MEVENEKPTTGTSGAEEDVDGIHLHAKGFGHLRAKERVGLAQTGGEIEIPKGPEFTKEEISLLYTVTYWRPGW</sequence>
<evidence type="ECO:0000313" key="2">
    <source>
        <dbReference type="Proteomes" id="UP000250321"/>
    </source>
</evidence>
<gene>
    <name evidence="1" type="ORF">Pyn_24299</name>
</gene>
<dbReference type="EMBL" id="PJQY01001604">
    <property type="protein sequence ID" value="PQQ01076.1"/>
    <property type="molecule type" value="Genomic_DNA"/>
</dbReference>
<evidence type="ECO:0000313" key="1">
    <source>
        <dbReference type="EMBL" id="PQQ01076.1"/>
    </source>
</evidence>
<accession>A0A314ZGP6</accession>
<name>A0A314ZGP6_PRUYE</name>
<protein>
    <submittedName>
        <fullName evidence="1">Uncharacterized protein</fullName>
    </submittedName>
</protein>
<dbReference type="Proteomes" id="UP000250321">
    <property type="component" value="Unassembled WGS sequence"/>
</dbReference>
<reference evidence="1 2" key="1">
    <citation type="submission" date="2018-02" db="EMBL/GenBank/DDBJ databases">
        <title>Draft genome of wild Prunus yedoensis var. nudiflora.</title>
        <authorList>
            <person name="Baek S."/>
            <person name="Kim J.-H."/>
            <person name="Choi K."/>
            <person name="Kim G.-B."/>
            <person name="Cho A."/>
            <person name="Jang H."/>
            <person name="Shin C.-H."/>
            <person name="Yu H.-J."/>
            <person name="Mun J.-H."/>
        </authorList>
    </citation>
    <scope>NUCLEOTIDE SEQUENCE [LARGE SCALE GENOMIC DNA]</scope>
    <source>
        <strain evidence="2">cv. Jeju island</strain>
        <tissue evidence="1">Leaf</tissue>
    </source>
</reference>
<dbReference type="AlphaFoldDB" id="A0A314ZGP6"/>
<comment type="caution">
    <text evidence="1">The sequence shown here is derived from an EMBL/GenBank/DDBJ whole genome shotgun (WGS) entry which is preliminary data.</text>
</comment>